<dbReference type="AlphaFoldDB" id="A0A225UQA0"/>
<reference evidence="2" key="1">
    <citation type="submission" date="2017-03" db="EMBL/GenBank/DDBJ databases">
        <title>Phytopthora megakarya and P. palmivora, two closely related causual agents of cacao black pod achieved similar genome size and gene model numbers by different mechanisms.</title>
        <authorList>
            <person name="Ali S."/>
            <person name="Shao J."/>
            <person name="Larry D.J."/>
            <person name="Kronmiller B."/>
            <person name="Shen D."/>
            <person name="Strem M.D."/>
            <person name="Melnick R.L."/>
            <person name="Guiltinan M.J."/>
            <person name="Tyler B.M."/>
            <person name="Meinhardt L.W."/>
            <person name="Bailey B.A."/>
        </authorList>
    </citation>
    <scope>NUCLEOTIDE SEQUENCE [LARGE SCALE GENOMIC DNA]</scope>
    <source>
        <strain evidence="2">zdho120</strain>
    </source>
</reference>
<dbReference type="Proteomes" id="UP000198211">
    <property type="component" value="Unassembled WGS sequence"/>
</dbReference>
<organism evidence="1 2">
    <name type="scientific">Phytophthora megakarya</name>
    <dbReference type="NCBI Taxonomy" id="4795"/>
    <lineage>
        <taxon>Eukaryota</taxon>
        <taxon>Sar</taxon>
        <taxon>Stramenopiles</taxon>
        <taxon>Oomycota</taxon>
        <taxon>Peronosporomycetes</taxon>
        <taxon>Peronosporales</taxon>
        <taxon>Peronosporaceae</taxon>
        <taxon>Phytophthora</taxon>
    </lineage>
</organism>
<sequence length="66" mass="7392">MELALAMSTVANGRVHFFDKKKVTRKSSSLRKRWRLLRMTHPDVSSGSVVGDCTLVSRQCTALDLV</sequence>
<evidence type="ECO:0000313" key="1">
    <source>
        <dbReference type="EMBL" id="OWY95245.1"/>
    </source>
</evidence>
<accession>A0A225UQA0</accession>
<keyword evidence="2" id="KW-1185">Reference proteome</keyword>
<dbReference type="EMBL" id="NBNE01013198">
    <property type="protein sequence ID" value="OWY95245.1"/>
    <property type="molecule type" value="Genomic_DNA"/>
</dbReference>
<name>A0A225UQA0_9STRA</name>
<evidence type="ECO:0000313" key="2">
    <source>
        <dbReference type="Proteomes" id="UP000198211"/>
    </source>
</evidence>
<proteinExistence type="predicted"/>
<protein>
    <submittedName>
        <fullName evidence="1">Uncharacterized protein</fullName>
    </submittedName>
</protein>
<gene>
    <name evidence="1" type="ORF">PHMEG_00034797</name>
</gene>
<comment type="caution">
    <text evidence="1">The sequence shown here is derived from an EMBL/GenBank/DDBJ whole genome shotgun (WGS) entry which is preliminary data.</text>
</comment>